<dbReference type="Pfam" id="PF00578">
    <property type="entry name" value="AhpC-TSA"/>
    <property type="match status" value="1"/>
</dbReference>
<evidence type="ECO:0000259" key="6">
    <source>
        <dbReference type="PROSITE" id="PS51352"/>
    </source>
</evidence>
<evidence type="ECO:0000256" key="3">
    <source>
        <dbReference type="ARBA" id="ARBA00032824"/>
    </source>
</evidence>
<comment type="caution">
    <text evidence="7">The sequence shown here is derived from an EMBL/GenBank/DDBJ whole genome shotgun (WGS) entry which is preliminary data.</text>
</comment>
<evidence type="ECO:0000256" key="5">
    <source>
        <dbReference type="SAM" id="MobiDB-lite"/>
    </source>
</evidence>
<evidence type="ECO:0000256" key="4">
    <source>
        <dbReference type="ARBA" id="ARBA00037420"/>
    </source>
</evidence>
<evidence type="ECO:0000313" key="8">
    <source>
        <dbReference type="Proteomes" id="UP000635278"/>
    </source>
</evidence>
<dbReference type="InterPro" id="IPR019479">
    <property type="entry name" value="Peroxiredoxin_C"/>
</dbReference>
<keyword evidence="8" id="KW-1185">Reference proteome</keyword>
<dbReference type="SUPFAM" id="SSF52833">
    <property type="entry name" value="Thioredoxin-like"/>
    <property type="match status" value="1"/>
</dbReference>
<dbReference type="PROSITE" id="PS51352">
    <property type="entry name" value="THIOREDOXIN_2"/>
    <property type="match status" value="1"/>
</dbReference>
<evidence type="ECO:0000256" key="2">
    <source>
        <dbReference type="ARBA" id="ARBA00023002"/>
    </source>
</evidence>
<feature type="region of interest" description="Disordered" evidence="5">
    <location>
        <begin position="1"/>
        <end position="27"/>
    </location>
</feature>
<dbReference type="RefSeq" id="WP_173583478.1">
    <property type="nucleotide sequence ID" value="NZ_WOTB01000012.1"/>
</dbReference>
<dbReference type="InterPro" id="IPR036249">
    <property type="entry name" value="Thioredoxin-like_sf"/>
</dbReference>
<dbReference type="InterPro" id="IPR013766">
    <property type="entry name" value="Thioredoxin_domain"/>
</dbReference>
<dbReference type="PANTHER" id="PTHR10681">
    <property type="entry name" value="THIOREDOXIN PEROXIDASE"/>
    <property type="match status" value="1"/>
</dbReference>
<evidence type="ECO:0000256" key="1">
    <source>
        <dbReference type="ARBA" id="ARBA00009796"/>
    </source>
</evidence>
<evidence type="ECO:0000313" key="7">
    <source>
        <dbReference type="EMBL" id="NHN85091.1"/>
    </source>
</evidence>
<gene>
    <name evidence="7" type="ORF">GOB93_10620</name>
</gene>
<dbReference type="InterPro" id="IPR024706">
    <property type="entry name" value="Peroxiredoxin_AhpC-typ"/>
</dbReference>
<dbReference type="PIRSF" id="PIRSF000239">
    <property type="entry name" value="AHPC"/>
    <property type="match status" value="1"/>
</dbReference>
<accession>A0ABX0JNU8</accession>
<dbReference type="EMBL" id="WOTB01000012">
    <property type="protein sequence ID" value="NHN85091.1"/>
    <property type="molecule type" value="Genomic_DNA"/>
</dbReference>
<dbReference type="Gene3D" id="3.40.30.10">
    <property type="entry name" value="Glutaredoxin"/>
    <property type="match status" value="1"/>
</dbReference>
<dbReference type="InterPro" id="IPR050217">
    <property type="entry name" value="Peroxiredoxin"/>
</dbReference>
<dbReference type="PANTHER" id="PTHR10681:SF128">
    <property type="entry name" value="THIOREDOXIN-DEPENDENT PEROXIDE REDUCTASE, MITOCHONDRIAL"/>
    <property type="match status" value="1"/>
</dbReference>
<dbReference type="InterPro" id="IPR000866">
    <property type="entry name" value="AhpC/TSA"/>
</dbReference>
<dbReference type="Pfam" id="PF10417">
    <property type="entry name" value="1-cysPrx_C"/>
    <property type="match status" value="1"/>
</dbReference>
<dbReference type="Proteomes" id="UP000635278">
    <property type="component" value="Unassembled WGS sequence"/>
</dbReference>
<keyword evidence="7" id="KW-0575">Peroxidase</keyword>
<keyword evidence="2 7" id="KW-0560">Oxidoreductase</keyword>
<sequence>MTGAFSDSLPVSAEPVPPRIGDPAPDFSARTTQGSLTLSDLRGQWVLLFSHPADFTPVCTSEFIAFSKAADRFTALGCRLLGLSVDSLPSHLAWLEAIRVSFGVRVPFPVVEDPSMAIARAYGMLDGAAESSATVRGVYVIDPAGVIRAITWYPASVGRSVEELLRLLQALQQVDRAEVLTPEGWHPGDDVVVPGELTEDAVAATGQAWFLQYARCTPA</sequence>
<proteinExistence type="inferred from homology"/>
<dbReference type="NCBIfam" id="NF009668">
    <property type="entry name" value="PRK13189.1"/>
    <property type="match status" value="1"/>
</dbReference>
<comment type="function">
    <text evidence="4">Thiol-specific peroxidase that catalyzes the reduction of hydrogen peroxide and organic hydroperoxides to water and alcohols, respectively. Plays a role in cell protection against oxidative stress by detoxifying peroxides.</text>
</comment>
<organism evidence="7 8">
    <name type="scientific">Acetobacter musti</name>
    <dbReference type="NCBI Taxonomy" id="864732"/>
    <lineage>
        <taxon>Bacteria</taxon>
        <taxon>Pseudomonadati</taxon>
        <taxon>Pseudomonadota</taxon>
        <taxon>Alphaproteobacteria</taxon>
        <taxon>Acetobacterales</taxon>
        <taxon>Acetobacteraceae</taxon>
        <taxon>Acetobacter</taxon>
    </lineage>
</organism>
<dbReference type="GO" id="GO:0004601">
    <property type="term" value="F:peroxidase activity"/>
    <property type="evidence" value="ECO:0007669"/>
    <property type="project" value="UniProtKB-KW"/>
</dbReference>
<name>A0ABX0JNU8_9PROT</name>
<reference evidence="7 8" key="1">
    <citation type="journal article" date="2020" name="Int. J. Syst. Evol. Microbiol.">
        <title>Novel acetic acid bacteria from cider fermentations: Acetobacter conturbans sp. nov. and Acetobacter fallax sp. nov.</title>
        <authorList>
            <person name="Sombolestani A.S."/>
            <person name="Cleenwerck I."/>
            <person name="Cnockaert M."/>
            <person name="Borremans W."/>
            <person name="Wieme A.D."/>
            <person name="De Vuyst L."/>
            <person name="Vandamme P."/>
        </authorList>
    </citation>
    <scope>NUCLEOTIDE SEQUENCE [LARGE SCALE GENOMIC DNA]</scope>
    <source>
        <strain evidence="7 8">LMG 30640</strain>
    </source>
</reference>
<comment type="similarity">
    <text evidence="1">Belongs to the peroxiredoxin family. AhpC/Prx1 subfamily.</text>
</comment>
<feature type="domain" description="Thioredoxin" evidence="6">
    <location>
        <begin position="18"/>
        <end position="173"/>
    </location>
</feature>
<protein>
    <recommendedName>
        <fullName evidence="3">Thioredoxin peroxidase</fullName>
    </recommendedName>
</protein>